<evidence type="ECO:0000256" key="6">
    <source>
        <dbReference type="ARBA" id="ARBA00038091"/>
    </source>
</evidence>
<dbReference type="GO" id="GO:0008168">
    <property type="term" value="F:methyltransferase activity"/>
    <property type="evidence" value="ECO:0007669"/>
    <property type="project" value="UniProtKB-KW"/>
</dbReference>
<dbReference type="SUPFAM" id="SSF53335">
    <property type="entry name" value="S-adenosyl-L-methionine-dependent methyltransferases"/>
    <property type="match status" value="1"/>
</dbReference>
<name>A0A7C3PIF7_9CYAN</name>
<evidence type="ECO:0000256" key="1">
    <source>
        <dbReference type="ARBA" id="ARBA00004496"/>
    </source>
</evidence>
<organism evidence="9">
    <name type="scientific">Oscillatoriales cyanobacterium SpSt-418</name>
    <dbReference type="NCBI Taxonomy" id="2282169"/>
    <lineage>
        <taxon>Bacteria</taxon>
        <taxon>Bacillati</taxon>
        <taxon>Cyanobacteriota</taxon>
        <taxon>Cyanophyceae</taxon>
        <taxon>Oscillatoriophycideae</taxon>
        <taxon>Oscillatoriales</taxon>
    </lineage>
</organism>
<dbReference type="SUPFAM" id="SSF88697">
    <property type="entry name" value="PUA domain-like"/>
    <property type="match status" value="1"/>
</dbReference>
<dbReference type="Gene3D" id="3.40.50.150">
    <property type="entry name" value="Vaccinia Virus protein VP39"/>
    <property type="match status" value="1"/>
</dbReference>
<dbReference type="EMBL" id="DSRU01000335">
    <property type="protein sequence ID" value="HFN00656.1"/>
    <property type="molecule type" value="Genomic_DNA"/>
</dbReference>
<dbReference type="InterPro" id="IPR029063">
    <property type="entry name" value="SAM-dependent_MTases_sf"/>
</dbReference>
<dbReference type="CDD" id="cd11572">
    <property type="entry name" value="RlmI_M_like"/>
    <property type="match status" value="1"/>
</dbReference>
<dbReference type="InterPro" id="IPR041532">
    <property type="entry name" value="RlmI-like_PUA"/>
</dbReference>
<proteinExistence type="inferred from homology"/>
<dbReference type="CDD" id="cd21153">
    <property type="entry name" value="PUA_RlmI"/>
    <property type="match status" value="1"/>
</dbReference>
<gene>
    <name evidence="9" type="ORF">ENR64_23470</name>
</gene>
<dbReference type="CDD" id="cd02440">
    <property type="entry name" value="AdoMet_MTases"/>
    <property type="match status" value="1"/>
</dbReference>
<dbReference type="Pfam" id="PF10672">
    <property type="entry name" value="Methyltrans_SAM"/>
    <property type="match status" value="1"/>
</dbReference>
<keyword evidence="4 9" id="KW-0808">Transferase</keyword>
<feature type="domain" description="S-adenosylmethionine-dependent methyltransferase" evidence="7">
    <location>
        <begin position="116"/>
        <end position="347"/>
    </location>
</feature>
<evidence type="ECO:0000259" key="7">
    <source>
        <dbReference type="Pfam" id="PF10672"/>
    </source>
</evidence>
<dbReference type="InterPro" id="IPR019614">
    <property type="entry name" value="SAM-dep_methyl-trfase"/>
</dbReference>
<dbReference type="Gene3D" id="3.30.750.80">
    <property type="entry name" value="RNA methyltransferase domain (HRMD) like"/>
    <property type="match status" value="1"/>
</dbReference>
<dbReference type="GO" id="GO:0005737">
    <property type="term" value="C:cytoplasm"/>
    <property type="evidence" value="ECO:0007669"/>
    <property type="project" value="UniProtKB-SubCell"/>
</dbReference>
<reference evidence="9" key="1">
    <citation type="journal article" date="2020" name="mSystems">
        <title>Genome- and Community-Level Interaction Insights into Carbon Utilization and Element Cycling Functions of Hydrothermarchaeota in Hydrothermal Sediment.</title>
        <authorList>
            <person name="Zhou Z."/>
            <person name="Liu Y."/>
            <person name="Xu W."/>
            <person name="Pan J."/>
            <person name="Luo Z.H."/>
            <person name="Li M."/>
        </authorList>
    </citation>
    <scope>NUCLEOTIDE SEQUENCE [LARGE SCALE GENOMIC DNA]</scope>
    <source>
        <strain evidence="9">SpSt-418</strain>
    </source>
</reference>
<evidence type="ECO:0000313" key="9">
    <source>
        <dbReference type="EMBL" id="HFN00656.1"/>
    </source>
</evidence>
<keyword evidence="5" id="KW-0949">S-adenosyl-L-methionine</keyword>
<keyword evidence="2" id="KW-0963">Cytoplasm</keyword>
<comment type="similarity">
    <text evidence="6">Belongs to the methyltransferase superfamily. RlmI family.</text>
</comment>
<dbReference type="InterPro" id="IPR015947">
    <property type="entry name" value="PUA-like_sf"/>
</dbReference>
<keyword evidence="3 9" id="KW-0489">Methyltransferase</keyword>
<evidence type="ECO:0000256" key="3">
    <source>
        <dbReference type="ARBA" id="ARBA00022603"/>
    </source>
</evidence>
<protein>
    <submittedName>
        <fullName evidence="9">Class I SAM-dependent rRNA methyltransferase</fullName>
    </submittedName>
</protein>
<dbReference type="GO" id="GO:0003723">
    <property type="term" value="F:RNA binding"/>
    <property type="evidence" value="ECO:0007669"/>
    <property type="project" value="InterPro"/>
</dbReference>
<evidence type="ECO:0000256" key="2">
    <source>
        <dbReference type="ARBA" id="ARBA00022490"/>
    </source>
</evidence>
<evidence type="ECO:0000256" key="5">
    <source>
        <dbReference type="ARBA" id="ARBA00022691"/>
    </source>
</evidence>
<feature type="domain" description="RlmI-like PUA" evidence="8">
    <location>
        <begin position="7"/>
        <end position="69"/>
    </location>
</feature>
<dbReference type="InterPro" id="IPR036974">
    <property type="entry name" value="PUA_sf"/>
</dbReference>
<dbReference type="AlphaFoldDB" id="A0A7C3PIF7"/>
<comment type="caution">
    <text evidence="9">The sequence shown here is derived from an EMBL/GenBank/DDBJ whole genome shotgun (WGS) entry which is preliminary data.</text>
</comment>
<comment type="subcellular location">
    <subcellularLocation>
        <location evidence="1">Cytoplasm</location>
    </subcellularLocation>
</comment>
<dbReference type="PROSITE" id="PS50890">
    <property type="entry name" value="PUA"/>
    <property type="match status" value="1"/>
</dbReference>
<evidence type="ECO:0000259" key="8">
    <source>
        <dbReference type="Pfam" id="PF17785"/>
    </source>
</evidence>
<sequence length="395" mass="43854">MPNYPSIVIHQKKIDAIKRFHPWIFSGALKTQPDDLPDGAVVEAYSQAGEYLATGFYTTGSIAIKILSFEKVHDVRTLIVERIQQAYALRERLGFTQEGSTNCYRLVNSEGDQLPGLIIDWYNGTAVLQAHALGIYQLRDAIIDGLQQVYGSDLKAVYDKSAATLGKKARTEVQNEYLYGAKTEGIVLENDHRFLVDWETGQKTGFFLDQRENRKLLGHFAADKKVLNAFCYSGGFSVYAIAANAKVVHSVDSSTRAIEGLETNLQLNPATDTQHITYAEDVFTFLKDCDSDYDVIVLDPPAFAKSLSARHQAMQAYRRLNLQAFSKLKKGGILFTFSCSQVVGTEHFTGAVTAGAIDAGRETRVLYHLDQPADHPTSIYHPEGRYLKGLVLAVN</sequence>
<evidence type="ECO:0000256" key="4">
    <source>
        <dbReference type="ARBA" id="ARBA00022679"/>
    </source>
</evidence>
<dbReference type="GO" id="GO:0032259">
    <property type="term" value="P:methylation"/>
    <property type="evidence" value="ECO:0007669"/>
    <property type="project" value="UniProtKB-KW"/>
</dbReference>
<dbReference type="Pfam" id="PF17785">
    <property type="entry name" value="PUA_3"/>
    <property type="match status" value="1"/>
</dbReference>
<dbReference type="Gene3D" id="2.30.130.10">
    <property type="entry name" value="PUA domain"/>
    <property type="match status" value="1"/>
</dbReference>
<dbReference type="PANTHER" id="PTHR42873">
    <property type="entry name" value="RIBOSOMAL RNA LARGE SUBUNIT METHYLTRANSFERASE"/>
    <property type="match status" value="1"/>
</dbReference>
<dbReference type="PANTHER" id="PTHR42873:SF1">
    <property type="entry name" value="S-ADENOSYLMETHIONINE-DEPENDENT METHYLTRANSFERASE DOMAIN-CONTAINING PROTEIN"/>
    <property type="match status" value="1"/>
</dbReference>
<accession>A0A7C3PIF7</accession>